<dbReference type="STRING" id="1799789.AX660_18450"/>
<dbReference type="InterPro" id="IPR021309">
    <property type="entry name" value="YgaP-like_TM"/>
</dbReference>
<keyword evidence="1" id="KW-1133">Transmembrane helix</keyword>
<organism evidence="3 4">
    <name type="scientific">Paraglaciecola hydrolytica</name>
    <dbReference type="NCBI Taxonomy" id="1799789"/>
    <lineage>
        <taxon>Bacteria</taxon>
        <taxon>Pseudomonadati</taxon>
        <taxon>Pseudomonadota</taxon>
        <taxon>Gammaproteobacteria</taxon>
        <taxon>Alteromonadales</taxon>
        <taxon>Alteromonadaceae</taxon>
        <taxon>Paraglaciecola</taxon>
    </lineage>
</organism>
<sequence length="72" mass="8066">MSLINKNLCLADRVIRGILSVALIVFAIFWAEQIGDVLLQSLILVFAVLNLISFAIGWCPVYRLANISTFKR</sequence>
<evidence type="ECO:0000259" key="2">
    <source>
        <dbReference type="Pfam" id="PF11127"/>
    </source>
</evidence>
<dbReference type="AlphaFoldDB" id="A0A135ZZD7"/>
<keyword evidence="1" id="KW-0472">Membrane</keyword>
<reference evidence="4" key="1">
    <citation type="submission" date="2016-02" db="EMBL/GenBank/DDBJ databases">
        <authorList>
            <person name="Schultz-Johansen M."/>
            <person name="Glaring M.A."/>
            <person name="Bech P.K."/>
            <person name="Stougaard P."/>
        </authorList>
    </citation>
    <scope>NUCLEOTIDE SEQUENCE [LARGE SCALE GENOMIC DNA]</scope>
    <source>
        <strain evidence="4">S66</strain>
    </source>
</reference>
<keyword evidence="4" id="KW-1185">Reference proteome</keyword>
<proteinExistence type="predicted"/>
<dbReference type="EMBL" id="LSNE01000007">
    <property type="protein sequence ID" value="KXI28348.1"/>
    <property type="molecule type" value="Genomic_DNA"/>
</dbReference>
<accession>A0A135ZZD7</accession>
<evidence type="ECO:0000313" key="3">
    <source>
        <dbReference type="EMBL" id="KXI28348.1"/>
    </source>
</evidence>
<dbReference type="RefSeq" id="WP_068378538.1">
    <property type="nucleotide sequence ID" value="NZ_LSNE01000007.1"/>
</dbReference>
<name>A0A135ZZD7_9ALTE</name>
<dbReference type="Proteomes" id="UP000070299">
    <property type="component" value="Unassembled WGS sequence"/>
</dbReference>
<keyword evidence="1" id="KW-0812">Transmembrane</keyword>
<feature type="transmembrane region" description="Helical" evidence="1">
    <location>
        <begin position="37"/>
        <end position="62"/>
    </location>
</feature>
<gene>
    <name evidence="3" type="ORF">AX660_18450</name>
</gene>
<protein>
    <recommendedName>
        <fullName evidence="2">Inner membrane protein YgaP-like transmembrane domain-containing protein</fullName>
    </recommendedName>
</protein>
<comment type="caution">
    <text evidence="3">The sequence shown here is derived from an EMBL/GenBank/DDBJ whole genome shotgun (WGS) entry which is preliminary data.</text>
</comment>
<evidence type="ECO:0000256" key="1">
    <source>
        <dbReference type="SAM" id="Phobius"/>
    </source>
</evidence>
<evidence type="ECO:0000313" key="4">
    <source>
        <dbReference type="Proteomes" id="UP000070299"/>
    </source>
</evidence>
<dbReference type="OrthoDB" id="9804804at2"/>
<dbReference type="Pfam" id="PF11127">
    <property type="entry name" value="YgaP-like_TM"/>
    <property type="match status" value="1"/>
</dbReference>
<feature type="transmembrane region" description="Helical" evidence="1">
    <location>
        <begin position="14"/>
        <end position="31"/>
    </location>
</feature>
<feature type="domain" description="Inner membrane protein YgaP-like transmembrane" evidence="2">
    <location>
        <begin position="6"/>
        <end position="70"/>
    </location>
</feature>